<evidence type="ECO:0000313" key="3">
    <source>
        <dbReference type="EMBL" id="MET8438257.1"/>
    </source>
</evidence>
<keyword evidence="4" id="KW-1185">Reference proteome</keyword>
<dbReference type="SUPFAM" id="SSF53335">
    <property type="entry name" value="S-adenosyl-L-methionine-dependent methyltransferases"/>
    <property type="match status" value="1"/>
</dbReference>
<dbReference type="Gene3D" id="3.40.50.150">
    <property type="entry name" value="Vaccinia Virus protein VP39"/>
    <property type="match status" value="1"/>
</dbReference>
<dbReference type="PANTHER" id="PTHR43619:SF2">
    <property type="entry name" value="S-ADENOSYL-L-METHIONINE-DEPENDENT METHYLTRANSFERASES SUPERFAMILY PROTEIN"/>
    <property type="match status" value="1"/>
</dbReference>
<sequence>MARVRPMLNGVPETLLWTLYNRAYEAGHPYPVIDDPMALQLVADLDYPFEERFGRPNAFHSQAQALRSRCFDLAVEGYLRAHPQATVVGLGDGLETGFWRVDNGRLNWLSVELPEVAALRRTLLPSSDRLRTLSRSATDLSWLDEIEDPVGRGVAVTTQGLLMYLEPAEVRRILAGCAERLPGGVLVLDSMARWLARGTVAGTSKVGSMTIPPMRWAMNPRERKKLLSAHPNITEVHALGLPRGRGAMGELIRLQHLTPGLRTLTPAMTLLRFGA</sequence>
<evidence type="ECO:0000256" key="1">
    <source>
        <dbReference type="ARBA" id="ARBA00022603"/>
    </source>
</evidence>
<organism evidence="3 4">
    <name type="scientific">Streptomyces sp. 900116325</name>
    <dbReference type="NCBI Taxonomy" id="3154295"/>
    <lineage>
        <taxon>Bacteria</taxon>
        <taxon>Bacillati</taxon>
        <taxon>Actinomycetota</taxon>
        <taxon>Actinomycetes</taxon>
        <taxon>Kitasatosporales</taxon>
        <taxon>Streptomycetaceae</taxon>
        <taxon>Streptomyces</taxon>
    </lineage>
</organism>
<gene>
    <name evidence="3" type="ORF">ABZV61_37165</name>
</gene>
<dbReference type="InterPro" id="IPR007213">
    <property type="entry name" value="Ppm1/Ppm2/Tcmp"/>
</dbReference>
<evidence type="ECO:0000313" key="4">
    <source>
        <dbReference type="Proteomes" id="UP001550044"/>
    </source>
</evidence>
<dbReference type="PANTHER" id="PTHR43619">
    <property type="entry name" value="S-ADENOSYL-L-METHIONINE-DEPENDENT METHYLTRANSFERASE YKTD-RELATED"/>
    <property type="match status" value="1"/>
</dbReference>
<comment type="caution">
    <text evidence="3">The sequence shown here is derived from an EMBL/GenBank/DDBJ whole genome shotgun (WGS) entry which is preliminary data.</text>
</comment>
<protein>
    <submittedName>
        <fullName evidence="3">Class I SAM-dependent methyltransferase</fullName>
        <ecNumber evidence="3">2.1.1.-</ecNumber>
    </submittedName>
</protein>
<dbReference type="InterPro" id="IPR029063">
    <property type="entry name" value="SAM-dependent_MTases_sf"/>
</dbReference>
<dbReference type="RefSeq" id="WP_356502463.1">
    <property type="nucleotide sequence ID" value="NZ_JBEXEF010000118.1"/>
</dbReference>
<keyword evidence="1 3" id="KW-0489">Methyltransferase</keyword>
<keyword evidence="2 3" id="KW-0808">Transferase</keyword>
<dbReference type="GO" id="GO:0032259">
    <property type="term" value="P:methylation"/>
    <property type="evidence" value="ECO:0007669"/>
    <property type="project" value="UniProtKB-KW"/>
</dbReference>
<dbReference type="Pfam" id="PF04072">
    <property type="entry name" value="LCM"/>
    <property type="match status" value="1"/>
</dbReference>
<accession>A0ABV2UK81</accession>
<dbReference type="PIRSF" id="PIRSF028177">
    <property type="entry name" value="Polyketide_synth_Omtfrase_TcmP"/>
    <property type="match status" value="1"/>
</dbReference>
<name>A0ABV2UK81_9ACTN</name>
<dbReference type="Proteomes" id="UP001550044">
    <property type="component" value="Unassembled WGS sequence"/>
</dbReference>
<evidence type="ECO:0000256" key="2">
    <source>
        <dbReference type="ARBA" id="ARBA00022679"/>
    </source>
</evidence>
<dbReference type="GO" id="GO:0008168">
    <property type="term" value="F:methyltransferase activity"/>
    <property type="evidence" value="ECO:0007669"/>
    <property type="project" value="UniProtKB-KW"/>
</dbReference>
<dbReference type="InterPro" id="IPR016874">
    <property type="entry name" value="TcmP-like"/>
</dbReference>
<reference evidence="3 4" key="1">
    <citation type="submission" date="2024-06" db="EMBL/GenBank/DDBJ databases">
        <title>The Natural Products Discovery Center: Release of the First 8490 Sequenced Strains for Exploring Actinobacteria Biosynthetic Diversity.</title>
        <authorList>
            <person name="Kalkreuter E."/>
            <person name="Kautsar S.A."/>
            <person name="Yang D."/>
            <person name="Bader C.D."/>
            <person name="Teijaro C.N."/>
            <person name="Fluegel L."/>
            <person name="Davis C.M."/>
            <person name="Simpson J.R."/>
            <person name="Lauterbach L."/>
            <person name="Steele A.D."/>
            <person name="Gui C."/>
            <person name="Meng S."/>
            <person name="Li G."/>
            <person name="Viehrig K."/>
            <person name="Ye F."/>
            <person name="Su P."/>
            <person name="Kiefer A.F."/>
            <person name="Nichols A."/>
            <person name="Cepeda A.J."/>
            <person name="Yan W."/>
            <person name="Fan B."/>
            <person name="Jiang Y."/>
            <person name="Adhikari A."/>
            <person name="Zheng C.-J."/>
            <person name="Schuster L."/>
            <person name="Cowan T.M."/>
            <person name="Smanski M.J."/>
            <person name="Chevrette M.G."/>
            <person name="De Carvalho L.P.S."/>
            <person name="Shen B."/>
        </authorList>
    </citation>
    <scope>NUCLEOTIDE SEQUENCE [LARGE SCALE GENOMIC DNA]</scope>
    <source>
        <strain evidence="3 4">NPDC005137</strain>
    </source>
</reference>
<proteinExistence type="predicted"/>
<dbReference type="EMBL" id="JBEXIP010000054">
    <property type="protein sequence ID" value="MET8438257.1"/>
    <property type="molecule type" value="Genomic_DNA"/>
</dbReference>
<dbReference type="EC" id="2.1.1.-" evidence="3"/>